<dbReference type="Proteomes" id="UP000741360">
    <property type="component" value="Unassembled WGS sequence"/>
</dbReference>
<evidence type="ECO:0000259" key="1">
    <source>
        <dbReference type="Pfam" id="PF09084"/>
    </source>
</evidence>
<evidence type="ECO:0000313" key="2">
    <source>
        <dbReference type="EMBL" id="MBI3015001.1"/>
    </source>
</evidence>
<accession>A0A932GPX7</accession>
<protein>
    <submittedName>
        <fullName evidence="2">ABC transporter substrate-binding protein</fullName>
    </submittedName>
</protein>
<dbReference type="EMBL" id="JACPSX010000154">
    <property type="protein sequence ID" value="MBI3015001.1"/>
    <property type="molecule type" value="Genomic_DNA"/>
</dbReference>
<dbReference type="InterPro" id="IPR015168">
    <property type="entry name" value="SsuA/THI5"/>
</dbReference>
<comment type="caution">
    <text evidence="2">The sequence shown here is derived from an EMBL/GenBank/DDBJ whole genome shotgun (WGS) entry which is preliminary data.</text>
</comment>
<evidence type="ECO:0000313" key="3">
    <source>
        <dbReference type="Proteomes" id="UP000741360"/>
    </source>
</evidence>
<reference evidence="2" key="1">
    <citation type="submission" date="2020-07" db="EMBL/GenBank/DDBJ databases">
        <title>Huge and variable diversity of episymbiotic CPR bacteria and DPANN archaea in groundwater ecosystems.</title>
        <authorList>
            <person name="He C.Y."/>
            <person name="Keren R."/>
            <person name="Whittaker M."/>
            <person name="Farag I.F."/>
            <person name="Doudna J."/>
            <person name="Cate J.H.D."/>
            <person name="Banfield J.F."/>
        </authorList>
    </citation>
    <scope>NUCLEOTIDE SEQUENCE</scope>
    <source>
        <strain evidence="2">NC_groundwater_717_Ag_S-0.2um_59_8</strain>
    </source>
</reference>
<feature type="domain" description="SsuA/THI5-like" evidence="1">
    <location>
        <begin position="54"/>
        <end position="112"/>
    </location>
</feature>
<gene>
    <name evidence="2" type="ORF">HYY65_08105</name>
</gene>
<name>A0A932GPX7_UNCTE</name>
<dbReference type="Gene3D" id="3.40.190.10">
    <property type="entry name" value="Periplasmic binding protein-like II"/>
    <property type="match status" value="1"/>
</dbReference>
<sequence length="131" mass="13891">MIQAVRTLKLLSLLVFFFIGLGTISTPPLLAQERKAPLVVCYSALVASQSIPWIAKEAGFFDRQGLAVRLVYIASSSKSTAALLSGDVDACITGGIGIMRAKLAGAEVYQVPAHPARRPGQGRRGSPVPDR</sequence>
<dbReference type="SUPFAM" id="SSF53850">
    <property type="entry name" value="Periplasmic binding protein-like II"/>
    <property type="match status" value="1"/>
</dbReference>
<dbReference type="AlphaFoldDB" id="A0A932GPX7"/>
<organism evidence="2 3">
    <name type="scientific">Tectimicrobiota bacterium</name>
    <dbReference type="NCBI Taxonomy" id="2528274"/>
    <lineage>
        <taxon>Bacteria</taxon>
        <taxon>Pseudomonadati</taxon>
        <taxon>Nitrospinota/Tectimicrobiota group</taxon>
        <taxon>Candidatus Tectimicrobiota</taxon>
    </lineage>
</organism>
<proteinExistence type="predicted"/>
<dbReference type="Pfam" id="PF09084">
    <property type="entry name" value="NMT1"/>
    <property type="match status" value="1"/>
</dbReference>